<gene>
    <name evidence="2" type="ORF">N7U62_07435</name>
</gene>
<evidence type="ECO:0000313" key="2">
    <source>
        <dbReference type="EMBL" id="MCV9386490.1"/>
    </source>
</evidence>
<name>A0ABT3CSP3_9BACT</name>
<dbReference type="Proteomes" id="UP001300692">
    <property type="component" value="Unassembled WGS sequence"/>
</dbReference>
<organism evidence="2 3">
    <name type="scientific">Reichenbachiella ulvae</name>
    <dbReference type="NCBI Taxonomy" id="2980104"/>
    <lineage>
        <taxon>Bacteria</taxon>
        <taxon>Pseudomonadati</taxon>
        <taxon>Bacteroidota</taxon>
        <taxon>Cytophagia</taxon>
        <taxon>Cytophagales</taxon>
        <taxon>Reichenbachiellaceae</taxon>
        <taxon>Reichenbachiella</taxon>
    </lineage>
</organism>
<dbReference type="SMART" id="SM00953">
    <property type="entry name" value="RES"/>
    <property type="match status" value="1"/>
</dbReference>
<feature type="domain" description="RES" evidence="1">
    <location>
        <begin position="14"/>
        <end position="140"/>
    </location>
</feature>
<accession>A0ABT3CSP3</accession>
<dbReference type="RefSeq" id="WP_264137287.1">
    <property type="nucleotide sequence ID" value="NZ_JAOYOD010000001.1"/>
</dbReference>
<dbReference type="EMBL" id="JAOYOD010000001">
    <property type="protein sequence ID" value="MCV9386490.1"/>
    <property type="molecule type" value="Genomic_DNA"/>
</dbReference>
<reference evidence="2 3" key="1">
    <citation type="submission" date="2022-10" db="EMBL/GenBank/DDBJ databases">
        <title>Comparative genomics and taxonomic characterization of three novel marine species of genus Reichenbachiella exhibiting antioxidant and polysaccharide degradation activities.</title>
        <authorList>
            <person name="Muhammad N."/>
            <person name="Lee Y.-J."/>
            <person name="Ko J."/>
            <person name="Kim S.-G."/>
        </authorList>
    </citation>
    <scope>NUCLEOTIDE SEQUENCE [LARGE SCALE GENOMIC DNA]</scope>
    <source>
        <strain evidence="2 3">ABR2-5</strain>
    </source>
</reference>
<dbReference type="InterPro" id="IPR014914">
    <property type="entry name" value="RES_dom"/>
</dbReference>
<evidence type="ECO:0000259" key="1">
    <source>
        <dbReference type="SMART" id="SM00953"/>
    </source>
</evidence>
<comment type="caution">
    <text evidence="2">The sequence shown here is derived from an EMBL/GenBank/DDBJ whole genome shotgun (WGS) entry which is preliminary data.</text>
</comment>
<protein>
    <submittedName>
        <fullName evidence="2">RES family NAD+ phosphorylase</fullName>
    </submittedName>
</protein>
<proteinExistence type="predicted"/>
<evidence type="ECO:0000313" key="3">
    <source>
        <dbReference type="Proteomes" id="UP001300692"/>
    </source>
</evidence>
<dbReference type="Pfam" id="PF08808">
    <property type="entry name" value="RES"/>
    <property type="match status" value="1"/>
</dbReference>
<keyword evidence="3" id="KW-1185">Reference proteome</keyword>
<sequence>MLLYRITSQKYARDLSGTGAGLYGGRWNPIGTNLLYTAGSISLACLEYMAHNFHLLASQKICLAKINIESTDIIELKPKDWPENWNNKSNISRANQEIGLRFVQESKAYALKVPSAIVPDEYNYLLDPLHPDHKNTSLEHLIDPFVLDQRVFGQ</sequence>